<dbReference type="OrthoDB" id="60621at2759"/>
<dbReference type="InterPro" id="IPR027267">
    <property type="entry name" value="AH/BAR_dom_sf"/>
</dbReference>
<dbReference type="Pfam" id="PF06730">
    <property type="entry name" value="FAM92"/>
    <property type="match status" value="1"/>
</dbReference>
<evidence type="ECO:0008006" key="4">
    <source>
        <dbReference type="Google" id="ProtNLM"/>
    </source>
</evidence>
<feature type="compositionally biased region" description="Low complexity" evidence="1">
    <location>
        <begin position="59"/>
        <end position="70"/>
    </location>
</feature>
<dbReference type="Gene3D" id="1.20.1270.60">
    <property type="entry name" value="Arfaptin homology (AH) domain/BAR domain"/>
    <property type="match status" value="1"/>
</dbReference>
<evidence type="ECO:0000313" key="2">
    <source>
        <dbReference type="EMBL" id="GAU90980.1"/>
    </source>
</evidence>
<feature type="region of interest" description="Disordered" evidence="1">
    <location>
        <begin position="369"/>
        <end position="439"/>
    </location>
</feature>
<reference evidence="2 3" key="1">
    <citation type="journal article" date="2016" name="Nat. Commun.">
        <title>Extremotolerant tardigrade genome and improved radiotolerance of human cultured cells by tardigrade-unique protein.</title>
        <authorList>
            <person name="Hashimoto T."/>
            <person name="Horikawa D.D."/>
            <person name="Saito Y."/>
            <person name="Kuwahara H."/>
            <person name="Kozuka-Hata H."/>
            <person name="Shin-I T."/>
            <person name="Minakuchi Y."/>
            <person name="Ohishi K."/>
            <person name="Motoyama A."/>
            <person name="Aizu T."/>
            <person name="Enomoto A."/>
            <person name="Kondo K."/>
            <person name="Tanaka S."/>
            <person name="Hara Y."/>
            <person name="Koshikawa S."/>
            <person name="Sagara H."/>
            <person name="Miura T."/>
            <person name="Yokobori S."/>
            <person name="Miyagawa K."/>
            <person name="Suzuki Y."/>
            <person name="Kubo T."/>
            <person name="Oyama M."/>
            <person name="Kohara Y."/>
            <person name="Fujiyama A."/>
            <person name="Arakawa K."/>
            <person name="Katayama T."/>
            <person name="Toyoda A."/>
            <person name="Kunieda T."/>
        </authorList>
    </citation>
    <scope>NUCLEOTIDE SEQUENCE [LARGE SCALE GENOMIC DNA]</scope>
    <source>
        <strain evidence="2 3">YOKOZUNA-1</strain>
    </source>
</reference>
<dbReference type="PANTHER" id="PTHR21223:SF2">
    <property type="entry name" value="CBY1-INTERACTING BAR DOMAIN-CONTAINING PROTEIN HOMOLOG"/>
    <property type="match status" value="1"/>
</dbReference>
<feature type="compositionally biased region" description="Polar residues" evidence="1">
    <location>
        <begin position="380"/>
        <end position="390"/>
    </location>
</feature>
<dbReference type="AlphaFoldDB" id="A0A1D1UR35"/>
<dbReference type="EMBL" id="BDGG01000001">
    <property type="protein sequence ID" value="GAU90980.1"/>
    <property type="molecule type" value="Genomic_DNA"/>
</dbReference>
<sequence>MSTEEATTAGTTDTEKETGPITATSRPSTLPQPTSSKHSTIKKSTQAIAATGKASQQTLNPDPVVPLDPLDVPRKNTYDPTALEFQSKIIKGHTSNTSLYFGKFCSGFAAYGRTLAALRDQGDLLARCIAQFSETQAHSPLTKKQLTEYSGFLAAVQDHMHARVLRIEAKVVGGFAKYGTMCHTIKEEVQKGVQIRDKEQKFQEQLQRMNSKSPGDANDQARQHKKDSAAVAALDAQRAHDVLLREADKFEQTRLEDVRRLLMNFCEIELAFHTRAVRLYTHAYNAAKKLDMGEDIASFRTQMNILRGSSSVGPDPNLILESSKRGCVPSDSGEDGQAMEGELTDVMDPLTAVMMPVSKSSFAPACQLDHLDDEDDDDTSSTVSAEQSPAVQKRRTSVAAENSQVQKKSMTLPNRPKSFSSKTIKAQDSRSPRSLGYVPSKTRHSLLTDLPNQERRAFTAGGALQSGKKSGCGKKRCKMHSHVDEYDLMLEQLASSDV</sequence>
<feature type="compositionally biased region" description="Basic and acidic residues" evidence="1">
    <location>
        <begin position="219"/>
        <end position="228"/>
    </location>
</feature>
<accession>A0A1D1UR35</accession>
<feature type="compositionally biased region" description="Polar residues" evidence="1">
    <location>
        <begin position="21"/>
        <end position="33"/>
    </location>
</feature>
<proteinExistence type="predicted"/>
<dbReference type="GO" id="GO:0035869">
    <property type="term" value="C:ciliary transition zone"/>
    <property type="evidence" value="ECO:0007669"/>
    <property type="project" value="TreeGrafter"/>
</dbReference>
<protein>
    <recommendedName>
        <fullName evidence="4">BAR domain-containing protein</fullName>
    </recommendedName>
</protein>
<feature type="compositionally biased region" description="Low complexity" evidence="1">
    <location>
        <begin position="1"/>
        <end position="12"/>
    </location>
</feature>
<name>A0A1D1UR35_RAMVA</name>
<gene>
    <name evidence="2" type="primary">RvY_03321-1</name>
    <name evidence="2" type="synonym">RvY_03321.1</name>
    <name evidence="2" type="ORF">RvY_03321</name>
</gene>
<organism evidence="2 3">
    <name type="scientific">Ramazzottius varieornatus</name>
    <name type="common">Water bear</name>
    <name type="synonym">Tardigrade</name>
    <dbReference type="NCBI Taxonomy" id="947166"/>
    <lineage>
        <taxon>Eukaryota</taxon>
        <taxon>Metazoa</taxon>
        <taxon>Ecdysozoa</taxon>
        <taxon>Tardigrada</taxon>
        <taxon>Eutardigrada</taxon>
        <taxon>Parachela</taxon>
        <taxon>Hypsibioidea</taxon>
        <taxon>Ramazzottiidae</taxon>
        <taxon>Ramazzottius</taxon>
    </lineage>
</organism>
<evidence type="ECO:0000313" key="3">
    <source>
        <dbReference type="Proteomes" id="UP000186922"/>
    </source>
</evidence>
<feature type="compositionally biased region" description="Polar residues" evidence="1">
    <location>
        <begin position="399"/>
        <end position="424"/>
    </location>
</feature>
<keyword evidence="3" id="KW-1185">Reference proteome</keyword>
<dbReference type="GO" id="GO:0060271">
    <property type="term" value="P:cilium assembly"/>
    <property type="evidence" value="ECO:0007669"/>
    <property type="project" value="TreeGrafter"/>
</dbReference>
<evidence type="ECO:0000256" key="1">
    <source>
        <dbReference type="SAM" id="MobiDB-lite"/>
    </source>
</evidence>
<dbReference type="SUPFAM" id="SSF103657">
    <property type="entry name" value="BAR/IMD domain-like"/>
    <property type="match status" value="1"/>
</dbReference>
<dbReference type="STRING" id="947166.A0A1D1UR35"/>
<dbReference type="GO" id="GO:0036064">
    <property type="term" value="C:ciliary basal body"/>
    <property type="evidence" value="ECO:0007669"/>
    <property type="project" value="TreeGrafter"/>
</dbReference>
<dbReference type="Proteomes" id="UP000186922">
    <property type="component" value="Unassembled WGS sequence"/>
</dbReference>
<dbReference type="InterPro" id="IPR009602">
    <property type="entry name" value="CBAR/FAM92"/>
</dbReference>
<dbReference type="PANTHER" id="PTHR21223">
    <property type="entry name" value="CBY1-INTERACTING BAR DOMAIN-CONTAINING PROTEIN HOMOLOG"/>
    <property type="match status" value="1"/>
</dbReference>
<feature type="region of interest" description="Disordered" evidence="1">
    <location>
        <begin position="205"/>
        <end position="229"/>
    </location>
</feature>
<feature type="compositionally biased region" description="Low complexity" evidence="1">
    <location>
        <begin position="34"/>
        <end position="45"/>
    </location>
</feature>
<feature type="region of interest" description="Disordered" evidence="1">
    <location>
        <begin position="1"/>
        <end position="70"/>
    </location>
</feature>
<comment type="caution">
    <text evidence="2">The sequence shown here is derived from an EMBL/GenBank/DDBJ whole genome shotgun (WGS) entry which is preliminary data.</text>
</comment>